<dbReference type="InterPro" id="IPR013655">
    <property type="entry name" value="PAS_fold_3"/>
</dbReference>
<dbReference type="PANTHER" id="PTHR43304">
    <property type="entry name" value="PHYTOCHROME-LIKE PROTEIN CPH1"/>
    <property type="match status" value="1"/>
</dbReference>
<feature type="domain" description="PAS" evidence="7">
    <location>
        <begin position="9"/>
        <end position="79"/>
    </location>
</feature>
<proteinExistence type="predicted"/>
<dbReference type="SUPFAM" id="SSF47384">
    <property type="entry name" value="Homodimeric domain of signal transducing histidine kinase"/>
    <property type="match status" value="1"/>
</dbReference>
<dbReference type="AlphaFoldDB" id="A0AAX4HV28"/>
<keyword evidence="5" id="KW-0418">Kinase</keyword>
<dbReference type="Gene3D" id="2.10.70.100">
    <property type="match status" value="1"/>
</dbReference>
<dbReference type="PRINTS" id="PR00344">
    <property type="entry name" value="BCTRLSENSOR"/>
</dbReference>
<dbReference type="InterPro" id="IPR052162">
    <property type="entry name" value="Sensor_kinase/Photoreceptor"/>
</dbReference>
<dbReference type="Pfam" id="PF08447">
    <property type="entry name" value="PAS_3"/>
    <property type="match status" value="2"/>
</dbReference>
<dbReference type="RefSeq" id="WP_321399763.1">
    <property type="nucleotide sequence ID" value="NZ_CP139487.1"/>
</dbReference>
<dbReference type="Pfam" id="PF13426">
    <property type="entry name" value="PAS_9"/>
    <property type="match status" value="2"/>
</dbReference>
<evidence type="ECO:0000259" key="8">
    <source>
        <dbReference type="PROSITE" id="PS50113"/>
    </source>
</evidence>
<dbReference type="CDD" id="cd00082">
    <property type="entry name" value="HisKA"/>
    <property type="match status" value="1"/>
</dbReference>
<evidence type="ECO:0000259" key="7">
    <source>
        <dbReference type="PROSITE" id="PS50112"/>
    </source>
</evidence>
<dbReference type="InterPro" id="IPR004358">
    <property type="entry name" value="Sig_transdc_His_kin-like_C"/>
</dbReference>
<accession>A0AAX4HV28</accession>
<dbReference type="InterPro" id="IPR036097">
    <property type="entry name" value="HisK_dim/P_sf"/>
</dbReference>
<keyword evidence="10" id="KW-1185">Reference proteome</keyword>
<dbReference type="SMART" id="SM00387">
    <property type="entry name" value="HATPase_c"/>
    <property type="match status" value="1"/>
</dbReference>
<feature type="domain" description="Histidine kinase" evidence="6">
    <location>
        <begin position="702"/>
        <end position="922"/>
    </location>
</feature>
<dbReference type="SUPFAM" id="SSF55874">
    <property type="entry name" value="ATPase domain of HSP90 chaperone/DNA topoisomerase II/histidine kinase"/>
    <property type="match status" value="1"/>
</dbReference>
<dbReference type="Gene3D" id="3.30.450.40">
    <property type="match status" value="1"/>
</dbReference>
<dbReference type="InterPro" id="IPR001610">
    <property type="entry name" value="PAC"/>
</dbReference>
<dbReference type="FunFam" id="3.30.565.10:FF:000006">
    <property type="entry name" value="Sensor histidine kinase WalK"/>
    <property type="match status" value="1"/>
</dbReference>
<dbReference type="SUPFAM" id="SSF55785">
    <property type="entry name" value="PYP-like sensor domain (PAS domain)"/>
    <property type="match status" value="4"/>
</dbReference>
<dbReference type="Pfam" id="PF00512">
    <property type="entry name" value="HisKA"/>
    <property type="match status" value="1"/>
</dbReference>
<dbReference type="PANTHER" id="PTHR43304:SF1">
    <property type="entry name" value="PAC DOMAIN-CONTAINING PROTEIN"/>
    <property type="match status" value="1"/>
</dbReference>
<evidence type="ECO:0000256" key="5">
    <source>
        <dbReference type="ARBA" id="ARBA00022777"/>
    </source>
</evidence>
<dbReference type="SMART" id="SM00091">
    <property type="entry name" value="PAS"/>
    <property type="match status" value="4"/>
</dbReference>
<dbReference type="CDD" id="cd00075">
    <property type="entry name" value="HATPase"/>
    <property type="match status" value="1"/>
</dbReference>
<dbReference type="CDD" id="cd00130">
    <property type="entry name" value="PAS"/>
    <property type="match status" value="3"/>
</dbReference>
<dbReference type="Gene3D" id="3.30.450.20">
    <property type="entry name" value="PAS domain"/>
    <property type="match status" value="4"/>
</dbReference>
<organism evidence="9 10">
    <name type="scientific">Peredibacter starrii</name>
    <dbReference type="NCBI Taxonomy" id="28202"/>
    <lineage>
        <taxon>Bacteria</taxon>
        <taxon>Pseudomonadati</taxon>
        <taxon>Bdellovibrionota</taxon>
        <taxon>Bacteriovoracia</taxon>
        <taxon>Bacteriovoracales</taxon>
        <taxon>Bacteriovoracaceae</taxon>
        <taxon>Peredibacter</taxon>
    </lineage>
</organism>
<evidence type="ECO:0000256" key="3">
    <source>
        <dbReference type="ARBA" id="ARBA00022553"/>
    </source>
</evidence>
<dbReference type="Pfam" id="PF02518">
    <property type="entry name" value="HATPase_c"/>
    <property type="match status" value="1"/>
</dbReference>
<dbReference type="Gene3D" id="1.10.287.130">
    <property type="match status" value="1"/>
</dbReference>
<dbReference type="InterPro" id="IPR036890">
    <property type="entry name" value="HATPase_C_sf"/>
</dbReference>
<feature type="domain" description="PAC" evidence="8">
    <location>
        <begin position="328"/>
        <end position="380"/>
    </location>
</feature>
<feature type="domain" description="PAC" evidence="8">
    <location>
        <begin position="463"/>
        <end position="515"/>
    </location>
</feature>
<evidence type="ECO:0000259" key="6">
    <source>
        <dbReference type="PROSITE" id="PS50109"/>
    </source>
</evidence>
<dbReference type="EC" id="2.7.13.3" evidence="2"/>
<evidence type="ECO:0000313" key="10">
    <source>
        <dbReference type="Proteomes" id="UP001324634"/>
    </source>
</evidence>
<dbReference type="KEGG" id="psti:SOO65_09585"/>
<dbReference type="InterPro" id="IPR000700">
    <property type="entry name" value="PAS-assoc_C"/>
</dbReference>
<dbReference type="SUPFAM" id="SSF55781">
    <property type="entry name" value="GAF domain-like"/>
    <property type="match status" value="1"/>
</dbReference>
<protein>
    <recommendedName>
        <fullName evidence="2">histidine kinase</fullName>
        <ecNumber evidence="2">2.7.13.3</ecNumber>
    </recommendedName>
</protein>
<reference evidence="9 10" key="1">
    <citation type="submission" date="2023-11" db="EMBL/GenBank/DDBJ databases">
        <title>Peredibacter starrii A3.12.</title>
        <authorList>
            <person name="Mitchell R.J."/>
        </authorList>
    </citation>
    <scope>NUCLEOTIDE SEQUENCE [LARGE SCALE GENOMIC DNA]</scope>
    <source>
        <strain evidence="9 10">A3.12</strain>
    </source>
</reference>
<dbReference type="SMART" id="SM00086">
    <property type="entry name" value="PAC"/>
    <property type="match status" value="4"/>
</dbReference>
<evidence type="ECO:0000256" key="1">
    <source>
        <dbReference type="ARBA" id="ARBA00000085"/>
    </source>
</evidence>
<evidence type="ECO:0000256" key="2">
    <source>
        <dbReference type="ARBA" id="ARBA00012438"/>
    </source>
</evidence>
<dbReference type="InterPro" id="IPR005467">
    <property type="entry name" value="His_kinase_dom"/>
</dbReference>
<dbReference type="EMBL" id="CP139487">
    <property type="protein sequence ID" value="WPU67002.1"/>
    <property type="molecule type" value="Genomic_DNA"/>
</dbReference>
<dbReference type="InterPro" id="IPR035965">
    <property type="entry name" value="PAS-like_dom_sf"/>
</dbReference>
<dbReference type="Proteomes" id="UP001324634">
    <property type="component" value="Chromosome"/>
</dbReference>
<feature type="domain" description="PAS" evidence="7">
    <location>
        <begin position="127"/>
        <end position="199"/>
    </location>
</feature>
<sequence>MSKTNRPWTKEELQEIVHLPTHLVAIISGDGNFLNVGPTADTILGWEPQDIQNKNIKEFIHPEDIGKTFESIESLLSGSKTIINNFTNRCLGKDGGFRWINWSGKASNGNIFIIGNDVTEKVYFEQELNLQAMVLESISEGVVICNKPGTIAYTNTAEEALFGYAPEELIGKPLQTLNAWTPEESEIQLRDVMETLRKKGVWKGEWLNKKKTGQIVTTACRVTILMLNGEKHFVIVQRDITQEKQKEKEQERTRNRFQTFFEQSILPMEIYDLEGKRVAVNSAWGKLFNLSPDEFSINILNESKAKDVGLYPYIVRAYEGEAVNAPAFYADMSEIFPHARSRWVEAWLSPIFDESKKVIEIAIVLKDVTESRETQKKLERSVAEKELAENRLSMAVNAGSIGIWEWNPLTDELHWDPTLCKIYGYEKGQNPGTLSEYRRRKHADDDAEVQKIIDGAKETGRPYGFEHRIFRVDGEVRWIQGSGTSFKDENGKIVLYMGTVIDITEKKVAVADQSFLSQTSEILSSSFNYLENLQKMADFAARYFCDGCLIDQLHPDGTIKRIVVGGERPGMKEKLFSIHERYPQRYTQEHPLFISLITGRTVVIDDVMEFSKSYRSKYPDSYFEELNDVGFHSAIVVRLKGKENLLGTITFFTSKNSRYKFDGRSKWLSEELAYRTSMSIENSLLYIHSQDAIKSRDEFLSIASHELKTPLTSLTLQNQMRKRQLEKDKSKVLDEKNMLKMIEADDRQLKRINRLIDDMLDIARIRAERLTIHKEKFKFCAFVKDVLERLSPQMQAAGCELSVHLCPEVTVFCDSYRIEQVVINMITNAIKYGAGRPIRVEISSSNMKVSLMVHDQGPGIESKDLERIFQRFERAVTGREISGLGLGLYISRQIVELHDGALFVKSKLGDGSTFIMELPLDHD</sequence>
<keyword evidence="3" id="KW-0597">Phosphoprotein</keyword>
<dbReference type="PROSITE" id="PS50109">
    <property type="entry name" value="HIS_KIN"/>
    <property type="match status" value="1"/>
</dbReference>
<dbReference type="PROSITE" id="PS50113">
    <property type="entry name" value="PAC"/>
    <property type="match status" value="2"/>
</dbReference>
<dbReference type="SMART" id="SM00388">
    <property type="entry name" value="HisKA"/>
    <property type="match status" value="1"/>
</dbReference>
<keyword evidence="4" id="KW-0808">Transferase</keyword>
<dbReference type="InterPro" id="IPR000014">
    <property type="entry name" value="PAS"/>
</dbReference>
<dbReference type="InterPro" id="IPR003661">
    <property type="entry name" value="HisK_dim/P_dom"/>
</dbReference>
<dbReference type="Gene3D" id="3.30.565.10">
    <property type="entry name" value="Histidine kinase-like ATPase, C-terminal domain"/>
    <property type="match status" value="1"/>
</dbReference>
<evidence type="ECO:0000313" key="9">
    <source>
        <dbReference type="EMBL" id="WPU67002.1"/>
    </source>
</evidence>
<dbReference type="NCBIfam" id="TIGR00229">
    <property type="entry name" value="sensory_box"/>
    <property type="match status" value="4"/>
</dbReference>
<dbReference type="GO" id="GO:0000155">
    <property type="term" value="F:phosphorelay sensor kinase activity"/>
    <property type="evidence" value="ECO:0007669"/>
    <property type="project" value="InterPro"/>
</dbReference>
<evidence type="ECO:0000256" key="4">
    <source>
        <dbReference type="ARBA" id="ARBA00022679"/>
    </source>
</evidence>
<gene>
    <name evidence="9" type="ORF">SOO65_09585</name>
</gene>
<comment type="catalytic activity">
    <reaction evidence="1">
        <text>ATP + protein L-histidine = ADP + protein N-phospho-L-histidine.</text>
        <dbReference type="EC" id="2.7.13.3"/>
    </reaction>
</comment>
<dbReference type="PROSITE" id="PS50112">
    <property type="entry name" value="PAS"/>
    <property type="match status" value="2"/>
</dbReference>
<name>A0AAX4HV28_9BACT</name>
<dbReference type="InterPro" id="IPR003594">
    <property type="entry name" value="HATPase_dom"/>
</dbReference>
<dbReference type="InterPro" id="IPR029016">
    <property type="entry name" value="GAF-like_dom_sf"/>
</dbReference>